<dbReference type="GO" id="GO:0000124">
    <property type="term" value="C:SAGA complex"/>
    <property type="evidence" value="ECO:0007669"/>
    <property type="project" value="TreeGrafter"/>
</dbReference>
<dbReference type="EMBL" id="JAFNEN010000102">
    <property type="protein sequence ID" value="KAG8194504.1"/>
    <property type="molecule type" value="Genomic_DNA"/>
</dbReference>
<dbReference type="Gene3D" id="1.10.20.10">
    <property type="entry name" value="Histone, subunit A"/>
    <property type="match status" value="1"/>
</dbReference>
<dbReference type="GO" id="GO:0003713">
    <property type="term" value="F:transcription coactivator activity"/>
    <property type="evidence" value="ECO:0007669"/>
    <property type="project" value="TreeGrafter"/>
</dbReference>
<organism evidence="7 8">
    <name type="scientific">Oedothorax gibbosus</name>
    <dbReference type="NCBI Taxonomy" id="931172"/>
    <lineage>
        <taxon>Eukaryota</taxon>
        <taxon>Metazoa</taxon>
        <taxon>Ecdysozoa</taxon>
        <taxon>Arthropoda</taxon>
        <taxon>Chelicerata</taxon>
        <taxon>Arachnida</taxon>
        <taxon>Araneae</taxon>
        <taxon>Araneomorphae</taxon>
        <taxon>Entelegynae</taxon>
        <taxon>Araneoidea</taxon>
        <taxon>Linyphiidae</taxon>
        <taxon>Erigoninae</taxon>
        <taxon>Oedothorax</taxon>
    </lineage>
</organism>
<keyword evidence="8" id="KW-1185">Reference proteome</keyword>
<evidence type="ECO:0000256" key="5">
    <source>
        <dbReference type="ARBA" id="ARBA00023242"/>
    </source>
</evidence>
<feature type="region of interest" description="Disordered" evidence="6">
    <location>
        <begin position="153"/>
        <end position="173"/>
    </location>
</feature>
<dbReference type="PANTHER" id="PTHR48068">
    <property type="entry name" value="TAF9 RNA POLYMERASE II, TATA BOX-BINDING PROTEIN (TBP)-ASSOCIATED FACTOR"/>
    <property type="match status" value="1"/>
</dbReference>
<dbReference type="GO" id="GO:0005669">
    <property type="term" value="C:transcription factor TFIID complex"/>
    <property type="evidence" value="ECO:0007669"/>
    <property type="project" value="TreeGrafter"/>
</dbReference>
<reference evidence="7 8" key="1">
    <citation type="journal article" date="2022" name="Nat. Ecol. Evol.">
        <title>A masculinizing supergene underlies an exaggerated male reproductive morph in a spider.</title>
        <authorList>
            <person name="Hendrickx F."/>
            <person name="De Corte Z."/>
            <person name="Sonet G."/>
            <person name="Van Belleghem S.M."/>
            <person name="Kostlbacher S."/>
            <person name="Vangestel C."/>
        </authorList>
    </citation>
    <scope>NUCLEOTIDE SEQUENCE [LARGE SCALE GENOMIC DNA]</scope>
    <source>
        <strain evidence="7">W744_W776</strain>
    </source>
</reference>
<evidence type="ECO:0000256" key="6">
    <source>
        <dbReference type="SAM" id="MobiDB-lite"/>
    </source>
</evidence>
<keyword evidence="4" id="KW-0804">Transcription</keyword>
<evidence type="ECO:0000256" key="1">
    <source>
        <dbReference type="ARBA" id="ARBA00004123"/>
    </source>
</evidence>
<protein>
    <recommendedName>
        <fullName evidence="9">Transcription initiation factor TFIID subunit 9</fullName>
    </recommendedName>
</protein>
<dbReference type="InterPro" id="IPR003162">
    <property type="entry name" value="TFIID-31"/>
</dbReference>
<dbReference type="GO" id="GO:0046982">
    <property type="term" value="F:protein heterodimerization activity"/>
    <property type="evidence" value="ECO:0007669"/>
    <property type="project" value="InterPro"/>
</dbReference>
<evidence type="ECO:0008006" key="9">
    <source>
        <dbReference type="Google" id="ProtNLM"/>
    </source>
</evidence>
<comment type="similarity">
    <text evidence="2">Belongs to the TAF9 family.</text>
</comment>
<evidence type="ECO:0000256" key="4">
    <source>
        <dbReference type="ARBA" id="ARBA00023163"/>
    </source>
</evidence>
<dbReference type="CDD" id="cd07979">
    <property type="entry name" value="HFD_TAF9"/>
    <property type="match status" value="1"/>
</dbReference>
<sequence>MAQQNDSLHPAPKSTTPKDTQVMAAILKESGVTDYEPRTLNQMLEFTYRYVSSVIDDALLYSAHAKKKTIDSDDVNLAISLLEDRNFTQAPNRDVTAEMARQRNNMPLPIIRSSAGLRLPADRYSLTACNYKLKSLSTKKSRTVHTVSRLSVSNLSQNSGNKGSPSITSLTKPPSIASLAAKPATPSTPVISRAVANGPKPATTPILKFTDGNRIVSSASILTPMPTTVSSSLPMIVPTTVNLPTVGMVNAEPKIKTEIMPQKRKHEDDDYDME</sequence>
<dbReference type="InterPro" id="IPR009072">
    <property type="entry name" value="Histone-fold"/>
</dbReference>
<proteinExistence type="inferred from homology"/>
<feature type="compositionally biased region" description="Polar residues" evidence="6">
    <location>
        <begin position="153"/>
        <end position="172"/>
    </location>
</feature>
<keyword evidence="3" id="KW-0805">Transcription regulation</keyword>
<dbReference type="GO" id="GO:0051123">
    <property type="term" value="P:RNA polymerase II preinitiation complex assembly"/>
    <property type="evidence" value="ECO:0007669"/>
    <property type="project" value="TreeGrafter"/>
</dbReference>
<comment type="subcellular location">
    <subcellularLocation>
        <location evidence="1">Nucleus</location>
    </subcellularLocation>
</comment>
<evidence type="ECO:0000313" key="8">
    <source>
        <dbReference type="Proteomes" id="UP000827092"/>
    </source>
</evidence>
<dbReference type="AlphaFoldDB" id="A0AAV6VCV2"/>
<dbReference type="GO" id="GO:0016251">
    <property type="term" value="F:RNA polymerase II general transcription initiation factor activity"/>
    <property type="evidence" value="ECO:0007669"/>
    <property type="project" value="TreeGrafter"/>
</dbReference>
<comment type="caution">
    <text evidence="7">The sequence shown here is derived from an EMBL/GenBank/DDBJ whole genome shotgun (WGS) entry which is preliminary data.</text>
</comment>
<dbReference type="SUPFAM" id="SSF47113">
    <property type="entry name" value="Histone-fold"/>
    <property type="match status" value="1"/>
</dbReference>
<dbReference type="Pfam" id="PF02291">
    <property type="entry name" value="TFIID-31kDa"/>
    <property type="match status" value="1"/>
</dbReference>
<accession>A0AAV6VCV2</accession>
<dbReference type="PANTHER" id="PTHR48068:SF4">
    <property type="entry name" value="TATA-BOX BINDING PROTEIN ASSOCIATED FACTOR 9"/>
    <property type="match status" value="1"/>
</dbReference>
<evidence type="ECO:0000313" key="7">
    <source>
        <dbReference type="EMBL" id="KAG8194504.1"/>
    </source>
</evidence>
<dbReference type="InterPro" id="IPR051431">
    <property type="entry name" value="TFIID_subunit_9"/>
</dbReference>
<gene>
    <name evidence="7" type="ORF">JTE90_013257</name>
</gene>
<dbReference type="FunFam" id="1.10.20.10:FF:000018">
    <property type="entry name" value="Transcription initiation factor TFIID subunit 9"/>
    <property type="match status" value="1"/>
</dbReference>
<name>A0AAV6VCV2_9ARAC</name>
<dbReference type="Proteomes" id="UP000827092">
    <property type="component" value="Unassembled WGS sequence"/>
</dbReference>
<evidence type="ECO:0000256" key="3">
    <source>
        <dbReference type="ARBA" id="ARBA00023015"/>
    </source>
</evidence>
<evidence type="ECO:0000256" key="2">
    <source>
        <dbReference type="ARBA" id="ARBA00007646"/>
    </source>
</evidence>
<keyword evidence="5" id="KW-0539">Nucleus</keyword>